<protein>
    <submittedName>
        <fullName evidence="2">Uncharacterized protein</fullName>
    </submittedName>
</protein>
<keyword evidence="3" id="KW-1185">Reference proteome</keyword>
<evidence type="ECO:0000313" key="2">
    <source>
        <dbReference type="EMBL" id="KAF3325752.1"/>
    </source>
</evidence>
<feature type="compositionally biased region" description="Basic residues" evidence="1">
    <location>
        <begin position="1"/>
        <end position="17"/>
    </location>
</feature>
<dbReference type="Proteomes" id="UP000623129">
    <property type="component" value="Unassembled WGS sequence"/>
</dbReference>
<organism evidence="2 3">
    <name type="scientific">Carex littledalei</name>
    <dbReference type="NCBI Taxonomy" id="544730"/>
    <lineage>
        <taxon>Eukaryota</taxon>
        <taxon>Viridiplantae</taxon>
        <taxon>Streptophyta</taxon>
        <taxon>Embryophyta</taxon>
        <taxon>Tracheophyta</taxon>
        <taxon>Spermatophyta</taxon>
        <taxon>Magnoliopsida</taxon>
        <taxon>Liliopsida</taxon>
        <taxon>Poales</taxon>
        <taxon>Cyperaceae</taxon>
        <taxon>Cyperoideae</taxon>
        <taxon>Cariceae</taxon>
        <taxon>Carex</taxon>
        <taxon>Carex subgen. Euthyceras</taxon>
    </lineage>
</organism>
<dbReference type="EMBL" id="SWLB01000019">
    <property type="protein sequence ID" value="KAF3325752.1"/>
    <property type="molecule type" value="Genomic_DNA"/>
</dbReference>
<evidence type="ECO:0000256" key="1">
    <source>
        <dbReference type="SAM" id="MobiDB-lite"/>
    </source>
</evidence>
<name>A0A833V620_9POAL</name>
<dbReference type="AlphaFoldDB" id="A0A833V620"/>
<accession>A0A833V620</accession>
<proteinExistence type="predicted"/>
<sequence length="110" mass="11927">MGIHGTKQKKRAKRQKWRKESSQLAMVGLLCSAGSRSMEKVKGVPTATLAGQRKVAAPSQVTLLTIDTIATVPEAIMKWVRRTSHICGASLLSRAAARTALMAIERKKDA</sequence>
<evidence type="ECO:0000313" key="3">
    <source>
        <dbReference type="Proteomes" id="UP000623129"/>
    </source>
</evidence>
<reference evidence="2" key="1">
    <citation type="submission" date="2020-01" db="EMBL/GenBank/DDBJ databases">
        <title>Genome sequence of Kobresia littledalei, the first chromosome-level genome in the family Cyperaceae.</title>
        <authorList>
            <person name="Qu G."/>
        </authorList>
    </citation>
    <scope>NUCLEOTIDE SEQUENCE</scope>
    <source>
        <strain evidence="2">C.B.Clarke</strain>
        <tissue evidence="2">Leaf</tissue>
    </source>
</reference>
<gene>
    <name evidence="2" type="ORF">FCM35_KLT08832</name>
</gene>
<feature type="region of interest" description="Disordered" evidence="1">
    <location>
        <begin position="1"/>
        <end position="20"/>
    </location>
</feature>
<comment type="caution">
    <text evidence="2">The sequence shown here is derived from an EMBL/GenBank/DDBJ whole genome shotgun (WGS) entry which is preliminary data.</text>
</comment>